<name>A0A8H5GXE6_9AGAR</name>
<dbReference type="PANTHER" id="PTHR46112">
    <property type="entry name" value="AMINOPEPTIDASE"/>
    <property type="match status" value="1"/>
</dbReference>
<organism evidence="3 4">
    <name type="scientific">Tetrapyrgos nigripes</name>
    <dbReference type="NCBI Taxonomy" id="182062"/>
    <lineage>
        <taxon>Eukaryota</taxon>
        <taxon>Fungi</taxon>
        <taxon>Dikarya</taxon>
        <taxon>Basidiomycota</taxon>
        <taxon>Agaricomycotina</taxon>
        <taxon>Agaricomycetes</taxon>
        <taxon>Agaricomycetidae</taxon>
        <taxon>Agaricales</taxon>
        <taxon>Marasmiineae</taxon>
        <taxon>Marasmiaceae</taxon>
        <taxon>Tetrapyrgos</taxon>
    </lineage>
</organism>
<dbReference type="InterPro" id="IPR029149">
    <property type="entry name" value="Creatin/AminoP/Spt16_N"/>
</dbReference>
<protein>
    <recommendedName>
        <fullName evidence="2">Peptidase M24 domain-containing protein</fullName>
    </recommendedName>
</protein>
<keyword evidence="4" id="KW-1185">Reference proteome</keyword>
<dbReference type="AlphaFoldDB" id="A0A8H5GXE6"/>
<dbReference type="EMBL" id="JAACJM010000004">
    <property type="protein sequence ID" value="KAF5372836.1"/>
    <property type="molecule type" value="Genomic_DNA"/>
</dbReference>
<dbReference type="OrthoDB" id="9995434at2759"/>
<evidence type="ECO:0000313" key="4">
    <source>
        <dbReference type="Proteomes" id="UP000559256"/>
    </source>
</evidence>
<feature type="chain" id="PRO_5034369349" description="Peptidase M24 domain-containing protein" evidence="1">
    <location>
        <begin position="41"/>
        <end position="449"/>
    </location>
</feature>
<comment type="caution">
    <text evidence="3">The sequence shown here is derived from an EMBL/GenBank/DDBJ whole genome shotgun (WGS) entry which is preliminary data.</text>
</comment>
<dbReference type="PANTHER" id="PTHR46112:SF2">
    <property type="entry name" value="XAA-PRO AMINOPEPTIDASE P-RELATED"/>
    <property type="match status" value="1"/>
</dbReference>
<dbReference type="InterPro" id="IPR050659">
    <property type="entry name" value="Peptidase_M24B"/>
</dbReference>
<gene>
    <name evidence="3" type="ORF">D9758_001656</name>
</gene>
<dbReference type="InterPro" id="IPR000994">
    <property type="entry name" value="Pept_M24"/>
</dbReference>
<dbReference type="Gene3D" id="3.90.230.10">
    <property type="entry name" value="Creatinase/methionine aminopeptidase superfamily"/>
    <property type="match status" value="1"/>
</dbReference>
<dbReference type="Pfam" id="PF00557">
    <property type="entry name" value="Peptidase_M24"/>
    <property type="match status" value="1"/>
</dbReference>
<keyword evidence="1" id="KW-0732">Signal</keyword>
<dbReference type="SUPFAM" id="SSF53092">
    <property type="entry name" value="Creatinase/prolidase N-terminal domain"/>
    <property type="match status" value="1"/>
</dbReference>
<feature type="domain" description="Peptidase M24" evidence="2">
    <location>
        <begin position="226"/>
        <end position="428"/>
    </location>
</feature>
<accession>A0A8H5GXE6</accession>
<dbReference type="Gene3D" id="3.40.350.10">
    <property type="entry name" value="Creatinase/prolidase N-terminal domain"/>
    <property type="match status" value="1"/>
</dbReference>
<sequence length="449" mass="49247">MTNEKSGPATPRQPQAQSHWRRVVAVVLLVYLAFSSLSLSSHPTSPDYSHLADYCTSSVSPISANEYSARQESLGSVLHSLNASAYIAEPGPNAFFFANVSTTQWFLSERPLLFIISPEFIDEEIHPKLSVLAPKFEATRAKLLPIPFPKHKINWIEWPEEANPYELSCYCIIRPTEEGGKVFVDGAMRHFIVDGLQKALPESTVLAAPAEVKQLREKKSKAELEILKCAHETTLLSIREVHKHLYIGIRESEARKMMASALTAAGLTDGGCLTLFGENAALPHGSGSDRVLTQGDFALFDCTASLLGYRSDITRTVALPDTIIPEDHLTIWMRVRTVQDLVYASAKEGVLTGDLDQLARKALTDGRYGQYFTHRLGHGIGIEGHESPYLVGGSKDVIKTGNAFSNEPGVYIEGKVGVRLEDCFYIDEDGKAVFLTQGVGGMASSPLRP</sequence>
<reference evidence="3 4" key="1">
    <citation type="journal article" date="2020" name="ISME J.">
        <title>Uncovering the hidden diversity of litter-decomposition mechanisms in mushroom-forming fungi.</title>
        <authorList>
            <person name="Floudas D."/>
            <person name="Bentzer J."/>
            <person name="Ahren D."/>
            <person name="Johansson T."/>
            <person name="Persson P."/>
            <person name="Tunlid A."/>
        </authorList>
    </citation>
    <scope>NUCLEOTIDE SEQUENCE [LARGE SCALE GENOMIC DNA]</scope>
    <source>
        <strain evidence="3 4">CBS 291.85</strain>
    </source>
</reference>
<dbReference type="InterPro" id="IPR036005">
    <property type="entry name" value="Creatinase/aminopeptidase-like"/>
</dbReference>
<evidence type="ECO:0000256" key="1">
    <source>
        <dbReference type="SAM" id="SignalP"/>
    </source>
</evidence>
<dbReference type="Proteomes" id="UP000559256">
    <property type="component" value="Unassembled WGS sequence"/>
</dbReference>
<evidence type="ECO:0000259" key="2">
    <source>
        <dbReference type="Pfam" id="PF00557"/>
    </source>
</evidence>
<evidence type="ECO:0000313" key="3">
    <source>
        <dbReference type="EMBL" id="KAF5372836.1"/>
    </source>
</evidence>
<proteinExistence type="predicted"/>
<feature type="signal peptide" evidence="1">
    <location>
        <begin position="1"/>
        <end position="40"/>
    </location>
</feature>
<dbReference type="SUPFAM" id="SSF55920">
    <property type="entry name" value="Creatinase/aminopeptidase"/>
    <property type="match status" value="1"/>
</dbReference>